<comment type="caution">
    <text evidence="2">The sequence shown here is derived from an EMBL/GenBank/DDBJ whole genome shotgun (WGS) entry which is preliminary data.</text>
</comment>
<sequence length="123" mass="14651">MEQFEEFIQEIEPAEHRARMVEVLQWVHETYPQLKPEFKWNQPMFTDHGTFIIGFSVSKAHISVAPEGYIDEEFSARIKELGYTHGKKLIRIPFAKPVQYELLQEIIDFNMKDKADCTTFWRK</sequence>
<dbReference type="InterPro" id="IPR014922">
    <property type="entry name" value="YdhG-like"/>
</dbReference>
<evidence type="ECO:0000313" key="2">
    <source>
        <dbReference type="EMBL" id="RUS53240.1"/>
    </source>
</evidence>
<protein>
    <submittedName>
        <fullName evidence="2">Iron chaperone</fullName>
    </submittedName>
</protein>
<proteinExistence type="predicted"/>
<dbReference type="SUPFAM" id="SSF159888">
    <property type="entry name" value="YdhG-like"/>
    <property type="match status" value="1"/>
</dbReference>
<feature type="domain" description="YdhG-like" evidence="1">
    <location>
        <begin position="16"/>
        <end position="110"/>
    </location>
</feature>
<dbReference type="RefSeq" id="WP_126991498.1">
    <property type="nucleotide sequence ID" value="NZ_JTFC01000039.1"/>
</dbReference>
<dbReference type="Pfam" id="PF08818">
    <property type="entry name" value="DUF1801"/>
    <property type="match status" value="1"/>
</dbReference>
<dbReference type="Gene3D" id="3.90.1150.200">
    <property type="match status" value="1"/>
</dbReference>
<gene>
    <name evidence="2" type="ORF">QI30_15420</name>
</gene>
<accession>A0A433RRA3</accession>
<dbReference type="OrthoDB" id="384795at2"/>
<evidence type="ECO:0000313" key="3">
    <source>
        <dbReference type="Proteomes" id="UP000288623"/>
    </source>
</evidence>
<dbReference type="AlphaFoldDB" id="A0A433RRA3"/>
<organism evidence="2 3">
    <name type="scientific">Candidatus Kurthia intestinigallinarum</name>
    <dbReference type="NCBI Taxonomy" id="1562256"/>
    <lineage>
        <taxon>Bacteria</taxon>
        <taxon>Bacillati</taxon>
        <taxon>Bacillota</taxon>
        <taxon>Bacilli</taxon>
        <taxon>Bacillales</taxon>
        <taxon>Caryophanaceae</taxon>
        <taxon>Kurthia</taxon>
    </lineage>
</organism>
<evidence type="ECO:0000259" key="1">
    <source>
        <dbReference type="Pfam" id="PF08818"/>
    </source>
</evidence>
<dbReference type="EMBL" id="JTFC01000039">
    <property type="protein sequence ID" value="RUS53240.1"/>
    <property type="molecule type" value="Genomic_DNA"/>
</dbReference>
<keyword evidence="3" id="KW-1185">Reference proteome</keyword>
<reference evidence="2 3" key="1">
    <citation type="submission" date="2014-11" db="EMBL/GenBank/DDBJ databases">
        <title>Genome sequence and analysis of novel Kurthia sp.</title>
        <authorList>
            <person name="Lawson J.N."/>
            <person name="Gonzalez J.E."/>
            <person name="Rinauldi L."/>
            <person name="Xuan Z."/>
            <person name="Firman A."/>
            <person name="Shaddox L."/>
            <person name="Trudeau A."/>
            <person name="Shah S."/>
            <person name="Reiman D."/>
        </authorList>
    </citation>
    <scope>NUCLEOTIDE SEQUENCE [LARGE SCALE GENOMIC DNA]</scope>
    <source>
        <strain evidence="2 3">3B1D</strain>
    </source>
</reference>
<name>A0A433RRA3_9BACL</name>
<dbReference type="Proteomes" id="UP000288623">
    <property type="component" value="Unassembled WGS sequence"/>
</dbReference>